<evidence type="ECO:0000256" key="5">
    <source>
        <dbReference type="ARBA" id="ARBA00022801"/>
    </source>
</evidence>
<dbReference type="PANTHER" id="PTHR45629">
    <property type="entry name" value="SNF2/RAD54 FAMILY MEMBER"/>
    <property type="match status" value="1"/>
</dbReference>
<dbReference type="GO" id="GO:0051321">
    <property type="term" value="P:meiotic cell cycle"/>
    <property type="evidence" value="ECO:0007669"/>
    <property type="project" value="UniProtKB-KW"/>
</dbReference>
<dbReference type="InterPro" id="IPR000330">
    <property type="entry name" value="SNF2_N"/>
</dbReference>
<evidence type="ECO:0000256" key="4">
    <source>
        <dbReference type="ARBA" id="ARBA00022776"/>
    </source>
</evidence>
<keyword evidence="5" id="KW-0378">Hydrolase</keyword>
<evidence type="ECO:0000259" key="11">
    <source>
        <dbReference type="PROSITE" id="PS51192"/>
    </source>
</evidence>
<feature type="compositionally biased region" description="Acidic residues" evidence="10">
    <location>
        <begin position="114"/>
        <end position="123"/>
    </location>
</feature>
<evidence type="ECO:0000313" key="14">
    <source>
        <dbReference type="Proteomes" id="UP000838756"/>
    </source>
</evidence>
<dbReference type="InterPro" id="IPR001650">
    <property type="entry name" value="Helicase_C-like"/>
</dbReference>
<dbReference type="PANTHER" id="PTHR45629:SF7">
    <property type="entry name" value="DNA EXCISION REPAIR PROTEIN ERCC-6-RELATED"/>
    <property type="match status" value="1"/>
</dbReference>
<comment type="function">
    <text evidence="8">Involved in mitotic DNA repair and meiotic recombination. Functions in the recombinational DNA repair pathway. Essential for interhomolog gene conversion (GC), but may have a less important role in intersister GC than spn-A/Rad51. In the presence of DNA, spn-A/Rad51 enhances the ATPase activity of okr/Rad54.</text>
</comment>
<evidence type="ECO:0000256" key="7">
    <source>
        <dbReference type="ARBA" id="ARBA00023306"/>
    </source>
</evidence>
<dbReference type="GO" id="GO:0005634">
    <property type="term" value="C:nucleus"/>
    <property type="evidence" value="ECO:0007669"/>
    <property type="project" value="TreeGrafter"/>
</dbReference>
<feature type="domain" description="Helicase C-terminal" evidence="12">
    <location>
        <begin position="614"/>
        <end position="767"/>
    </location>
</feature>
<dbReference type="PROSITE" id="PS51194">
    <property type="entry name" value="HELICASE_CTER"/>
    <property type="match status" value="1"/>
</dbReference>
<dbReference type="Proteomes" id="UP000838756">
    <property type="component" value="Unassembled WGS sequence"/>
</dbReference>
<feature type="domain" description="Helicase ATP-binding" evidence="11">
    <location>
        <begin position="292"/>
        <end position="462"/>
    </location>
</feature>
<comment type="subunit">
    <text evidence="1">Interacts (via N-terminus) with spn-A/Rad51.</text>
</comment>
<organism evidence="13 14">
    <name type="scientific">Pararge aegeria aegeria</name>
    <dbReference type="NCBI Taxonomy" id="348720"/>
    <lineage>
        <taxon>Eukaryota</taxon>
        <taxon>Metazoa</taxon>
        <taxon>Ecdysozoa</taxon>
        <taxon>Arthropoda</taxon>
        <taxon>Hexapoda</taxon>
        <taxon>Insecta</taxon>
        <taxon>Pterygota</taxon>
        <taxon>Neoptera</taxon>
        <taxon>Endopterygota</taxon>
        <taxon>Lepidoptera</taxon>
        <taxon>Glossata</taxon>
        <taxon>Ditrysia</taxon>
        <taxon>Papilionoidea</taxon>
        <taxon>Nymphalidae</taxon>
        <taxon>Satyrinae</taxon>
        <taxon>Satyrini</taxon>
        <taxon>Parargina</taxon>
        <taxon>Pararge</taxon>
    </lineage>
</organism>
<dbReference type="GO" id="GO:0006283">
    <property type="term" value="P:transcription-coupled nucleotide-excision repair"/>
    <property type="evidence" value="ECO:0007669"/>
    <property type="project" value="TreeGrafter"/>
</dbReference>
<sequence length="1045" mass="119730">MVDVFLNKYLLTQLALAKQKQEVKLTKEKSVSHKSKKLANRISKIQDKNYQKNHVRERCGTKTLSQPRASTDKHEAEGEYIPSSDEETDIHCPTLPFRRPKQNNNKNNLTPKSEEDEEYYPSEDEDIYCPNLASSSGIKPNKTKKKLDKEDEEYFPSWEEDEDVYCPGLSSSLRTEINKTKKRKDEEYLSLLDEDKDILCSTSRIKQNNIKKIVDDGDTKLYKTRVDNWRNSLKSASVGNYNELYNSADIQYVLDGNKDPNGNHELQNGLCIPNYIWKQLYKYQRTGVKWLWELHQVQSGGLLGDEMGLGKTVQIIAFLAGLCGSDEGSWGGLGPSIIVAPATVIYQWVSHFHFWCPQLRVAVLHHSGSHAGNHSKLIKDLHFSHGILLITYAGIVKYINDLLSKKWQYIILDEGHKIRNPDTQVSKLVKKFETPHRIIITGSPMQNSLQELWSLFDFMRPRLLGTYTAFMEHFAVPITQGGYANATEYQEAIALEIAKALKNMITPYMLRRTKAEVQEHIKLPEKNEQVLFCALSKEQRDLYMGYLMGSTVRSIIDRDSKSGEPLRARVFVALSTLRKICNHPDLYLYEAQEDNEQIDEETFGHWKRSGKMSVVHSLLKIWLKQGHRTLLFSQSRSMLCLLEQHLQNNGFKYLKMDGSVTVSQRQGLIKTFNENAEYLVFLATTRVGGLGVNLTGADRVIIYDPDWNPATDNQAKERAWRIGQNRDVTVYRLLSAGTIEEKIYQRQIFKNFLSNKILIDPNQKNVLTTSTLQGLFTLEDLNSEGDTETAALFKHTKVDMAAKPKTKKNKVTNSVSNSKRKFEEMKKKAKEISKKLKIEFQAITQEDPREKYKKKRELLLNPPVIEEPQLNIIDDIVTDVPFQNVLSELDIINKHTKVDYEQNLLKDVLINQEKVEEVTDLQVEEGEIVTEKLNDNVDAAQPSSSIENEGKLKKSRKRKNSTSLSKLENVVSIKKVKCKGDKNIKEKCLNDDDYVLSKLFAKSTVKNALHHDVVVGLAEKEKRHRIREEAVKKAKKAVKAIKFSS</sequence>
<dbReference type="Gene3D" id="3.40.50.10810">
    <property type="entry name" value="Tandem AAA-ATPase domain"/>
    <property type="match status" value="1"/>
</dbReference>
<dbReference type="GO" id="GO:0051301">
    <property type="term" value="P:cell division"/>
    <property type="evidence" value="ECO:0007669"/>
    <property type="project" value="UniProtKB-KW"/>
</dbReference>
<protein>
    <recommendedName>
        <fullName evidence="2">DNA repair and recombination protein RAD54-like</fullName>
    </recommendedName>
    <alternativeName>
        <fullName evidence="9">Protein okra</fullName>
    </alternativeName>
</protein>
<comment type="caution">
    <text evidence="13">The sequence shown here is derived from an EMBL/GenBank/DDBJ whole genome shotgun (WGS) entry which is preliminary data.</text>
</comment>
<evidence type="ECO:0000256" key="10">
    <source>
        <dbReference type="SAM" id="MobiDB-lite"/>
    </source>
</evidence>
<evidence type="ECO:0000256" key="2">
    <source>
        <dbReference type="ARBA" id="ARBA00015341"/>
    </source>
</evidence>
<keyword evidence="7" id="KW-0131">Cell cycle</keyword>
<dbReference type="GO" id="GO:0016787">
    <property type="term" value="F:hydrolase activity"/>
    <property type="evidence" value="ECO:0007669"/>
    <property type="project" value="UniProtKB-KW"/>
</dbReference>
<dbReference type="SMART" id="SM00487">
    <property type="entry name" value="DEXDc"/>
    <property type="match status" value="1"/>
</dbReference>
<dbReference type="InterPro" id="IPR038718">
    <property type="entry name" value="SNF2-like_sf"/>
</dbReference>
<accession>A0A8S4RUL7</accession>
<evidence type="ECO:0000259" key="12">
    <source>
        <dbReference type="PROSITE" id="PS51194"/>
    </source>
</evidence>
<dbReference type="EMBL" id="CAKXAJ010025575">
    <property type="protein sequence ID" value="CAH2241310.1"/>
    <property type="molecule type" value="Genomic_DNA"/>
</dbReference>
<gene>
    <name evidence="13" type="primary">jg20480</name>
    <name evidence="13" type="ORF">PAEG_LOCUS17754</name>
</gene>
<dbReference type="OrthoDB" id="413460at2759"/>
<name>A0A8S4RUL7_9NEOP</name>
<keyword evidence="4" id="KW-0498">Mitosis</keyword>
<feature type="region of interest" description="Disordered" evidence="10">
    <location>
        <begin position="25"/>
        <end position="123"/>
    </location>
</feature>
<dbReference type="SMART" id="SM00490">
    <property type="entry name" value="HELICc"/>
    <property type="match status" value="1"/>
</dbReference>
<dbReference type="GO" id="GO:0005524">
    <property type="term" value="F:ATP binding"/>
    <property type="evidence" value="ECO:0007669"/>
    <property type="project" value="InterPro"/>
</dbReference>
<feature type="compositionally biased region" description="Polar residues" evidence="10">
    <location>
        <begin position="102"/>
        <end position="111"/>
    </location>
</feature>
<proteinExistence type="predicted"/>
<dbReference type="CDD" id="cd18793">
    <property type="entry name" value="SF2_C_SNF"/>
    <property type="match status" value="1"/>
</dbReference>
<dbReference type="InterPro" id="IPR014001">
    <property type="entry name" value="Helicase_ATP-bd"/>
</dbReference>
<dbReference type="InterPro" id="IPR027417">
    <property type="entry name" value="P-loop_NTPase"/>
</dbReference>
<dbReference type="GO" id="GO:0008094">
    <property type="term" value="F:ATP-dependent activity, acting on DNA"/>
    <property type="evidence" value="ECO:0007669"/>
    <property type="project" value="TreeGrafter"/>
</dbReference>
<keyword evidence="3" id="KW-0132">Cell division</keyword>
<evidence type="ECO:0000256" key="6">
    <source>
        <dbReference type="ARBA" id="ARBA00023254"/>
    </source>
</evidence>
<dbReference type="Pfam" id="PF00176">
    <property type="entry name" value="SNF2-rel_dom"/>
    <property type="match status" value="1"/>
</dbReference>
<dbReference type="FunFam" id="3.40.50.10810:FF:000042">
    <property type="entry name" value="SNF2 family helicase-like protein"/>
    <property type="match status" value="1"/>
</dbReference>
<dbReference type="PROSITE" id="PS51192">
    <property type="entry name" value="HELICASE_ATP_BIND_1"/>
    <property type="match status" value="1"/>
</dbReference>
<dbReference type="SUPFAM" id="SSF52540">
    <property type="entry name" value="P-loop containing nucleoside triphosphate hydrolases"/>
    <property type="match status" value="2"/>
</dbReference>
<dbReference type="Gene3D" id="3.40.50.300">
    <property type="entry name" value="P-loop containing nucleotide triphosphate hydrolases"/>
    <property type="match status" value="1"/>
</dbReference>
<keyword evidence="14" id="KW-1185">Reference proteome</keyword>
<keyword evidence="6" id="KW-0469">Meiosis</keyword>
<evidence type="ECO:0000256" key="9">
    <source>
        <dbReference type="ARBA" id="ARBA00029956"/>
    </source>
</evidence>
<evidence type="ECO:0000256" key="8">
    <source>
        <dbReference type="ARBA" id="ARBA00024776"/>
    </source>
</evidence>
<dbReference type="InterPro" id="IPR050496">
    <property type="entry name" value="SNF2_RAD54_helicase_repair"/>
</dbReference>
<dbReference type="CDD" id="cd18000">
    <property type="entry name" value="DEXHc_ERCC6"/>
    <property type="match status" value="1"/>
</dbReference>
<evidence type="ECO:0000256" key="3">
    <source>
        <dbReference type="ARBA" id="ARBA00022618"/>
    </source>
</evidence>
<feature type="compositionally biased region" description="Basic and acidic residues" evidence="10">
    <location>
        <begin position="44"/>
        <end position="60"/>
    </location>
</feature>
<evidence type="ECO:0000256" key="1">
    <source>
        <dbReference type="ARBA" id="ARBA00011467"/>
    </source>
</evidence>
<dbReference type="Pfam" id="PF00271">
    <property type="entry name" value="Helicase_C"/>
    <property type="match status" value="1"/>
</dbReference>
<reference evidence="13" key="1">
    <citation type="submission" date="2022-03" db="EMBL/GenBank/DDBJ databases">
        <authorList>
            <person name="Lindestad O."/>
        </authorList>
    </citation>
    <scope>NUCLEOTIDE SEQUENCE</scope>
</reference>
<feature type="region of interest" description="Disordered" evidence="10">
    <location>
        <begin position="939"/>
        <end position="963"/>
    </location>
</feature>
<dbReference type="InterPro" id="IPR049730">
    <property type="entry name" value="SNF2/RAD54-like_C"/>
</dbReference>
<dbReference type="AlphaFoldDB" id="A0A8S4RUL7"/>
<evidence type="ECO:0000313" key="13">
    <source>
        <dbReference type="EMBL" id="CAH2241310.1"/>
    </source>
</evidence>